<evidence type="ECO:0000256" key="14">
    <source>
        <dbReference type="ARBA" id="ARBA00023136"/>
    </source>
</evidence>
<dbReference type="InterPro" id="IPR018393">
    <property type="entry name" value="NADHpl_OxRdtase_5_subgr"/>
</dbReference>
<feature type="transmembrane region" description="Helical" evidence="16">
    <location>
        <begin position="403"/>
        <end position="424"/>
    </location>
</feature>
<keyword evidence="6 16" id="KW-0812">Transmembrane</keyword>
<evidence type="ECO:0000256" key="2">
    <source>
        <dbReference type="ARBA" id="ARBA00012944"/>
    </source>
</evidence>
<evidence type="ECO:0000256" key="11">
    <source>
        <dbReference type="ARBA" id="ARBA00023027"/>
    </source>
</evidence>
<organism evidence="20">
    <name type="scientific">Glandirana tientaiensis</name>
    <name type="common">Tientai rough-skinned frog</name>
    <dbReference type="NCBI Taxonomy" id="121168"/>
    <lineage>
        <taxon>Eukaryota</taxon>
        <taxon>Metazoa</taxon>
        <taxon>Chordata</taxon>
        <taxon>Craniata</taxon>
        <taxon>Vertebrata</taxon>
        <taxon>Euteleostomi</taxon>
        <taxon>Amphibia</taxon>
        <taxon>Batrachia</taxon>
        <taxon>Anura</taxon>
        <taxon>Neobatrachia</taxon>
        <taxon>Ranoidea</taxon>
        <taxon>Ranidae</taxon>
        <taxon>Glandirana</taxon>
    </lineage>
</organism>
<evidence type="ECO:0000256" key="13">
    <source>
        <dbReference type="ARBA" id="ARBA00023128"/>
    </source>
</evidence>
<keyword evidence="12 16" id="KW-0830">Ubiquinone</keyword>
<dbReference type="EMBL" id="KF771342">
    <property type="protein sequence ID" value="AHG32645.1"/>
    <property type="molecule type" value="Genomic_DNA"/>
</dbReference>
<dbReference type="EC" id="7.1.1.2" evidence="2 16"/>
<keyword evidence="9" id="KW-0249">Electron transport</keyword>
<evidence type="ECO:0000256" key="3">
    <source>
        <dbReference type="ARBA" id="ARBA00021096"/>
    </source>
</evidence>
<keyword evidence="4 16" id="KW-0813">Transport</keyword>
<feature type="transmembrane region" description="Helical" evidence="16">
    <location>
        <begin position="196"/>
        <end position="218"/>
    </location>
</feature>
<protein>
    <recommendedName>
        <fullName evidence="3 16">NADH-ubiquinone oxidoreductase chain 5</fullName>
        <ecNumber evidence="2 16">7.1.1.2</ecNumber>
    </recommendedName>
</protein>
<evidence type="ECO:0000256" key="7">
    <source>
        <dbReference type="ARBA" id="ARBA00022792"/>
    </source>
</evidence>
<evidence type="ECO:0000313" key="20">
    <source>
        <dbReference type="EMBL" id="AHG32645.1"/>
    </source>
</evidence>
<keyword evidence="10 16" id="KW-1133">Transmembrane helix</keyword>
<comment type="similarity">
    <text evidence="16">Belongs to the complex I subunit 5 family.</text>
</comment>
<dbReference type="GO" id="GO:0008137">
    <property type="term" value="F:NADH dehydrogenase (ubiquinone) activity"/>
    <property type="evidence" value="ECO:0007669"/>
    <property type="project" value="UniProtKB-EC"/>
</dbReference>
<feature type="domain" description="NADH-Ubiquinone oxidoreductase (complex I) chain 5 N-terminal" evidence="18">
    <location>
        <begin position="66"/>
        <end position="116"/>
    </location>
</feature>
<keyword evidence="13 16" id="KW-0496">Mitochondrion</keyword>
<geneLocation type="mitochondrion" evidence="20"/>
<feature type="transmembrane region" description="Helical" evidence="16">
    <location>
        <begin position="83"/>
        <end position="106"/>
    </location>
</feature>
<dbReference type="PANTHER" id="PTHR42829">
    <property type="entry name" value="NADH-UBIQUINONE OXIDOREDUCTASE CHAIN 5"/>
    <property type="match status" value="1"/>
</dbReference>
<feature type="domain" description="NADH dehydrogenase subunit 5 C-terminal" evidence="19">
    <location>
        <begin position="418"/>
        <end position="595"/>
    </location>
</feature>
<evidence type="ECO:0000256" key="6">
    <source>
        <dbReference type="ARBA" id="ARBA00022692"/>
    </source>
</evidence>
<accession>A0A088BU31</accession>
<dbReference type="NCBIfam" id="TIGR01974">
    <property type="entry name" value="NDH_I_L"/>
    <property type="match status" value="1"/>
</dbReference>
<dbReference type="AlphaFoldDB" id="A0A088BU31"/>
<feature type="transmembrane region" description="Helical" evidence="16">
    <location>
        <begin position="450"/>
        <end position="469"/>
    </location>
</feature>
<feature type="transmembrane region" description="Helical" evidence="16">
    <location>
        <begin position="355"/>
        <end position="383"/>
    </location>
</feature>
<keyword evidence="11 16" id="KW-0520">NAD</keyword>
<dbReference type="InterPro" id="IPR010934">
    <property type="entry name" value="NADH_DH_su5_C"/>
</dbReference>
<keyword evidence="7" id="KW-0999">Mitochondrion inner membrane</keyword>
<dbReference type="GO" id="GO:0042773">
    <property type="term" value="P:ATP synthesis coupled electron transport"/>
    <property type="evidence" value="ECO:0007669"/>
    <property type="project" value="InterPro"/>
</dbReference>
<evidence type="ECO:0000256" key="9">
    <source>
        <dbReference type="ARBA" id="ARBA00022982"/>
    </source>
</evidence>
<reference evidence="20" key="1">
    <citation type="journal article" date="2014" name="BMC Genomics">
        <title>The evolution of mitochondrial genomes in modern frogs (Neobatrachia): nonadaptive evolution of mitochondrial genome reorganization.</title>
        <authorList>
            <person name="Xia Y."/>
            <person name="Zheng Y."/>
            <person name="Miura I."/>
            <person name="Wong P.B."/>
            <person name="Murphy R.W."/>
            <person name="Zeng X."/>
        </authorList>
    </citation>
    <scope>NUCLEOTIDE SEQUENCE</scope>
</reference>
<keyword evidence="5" id="KW-0679">Respiratory chain</keyword>
<dbReference type="GO" id="GO:0015990">
    <property type="term" value="P:electron transport coupled proton transport"/>
    <property type="evidence" value="ECO:0007669"/>
    <property type="project" value="TreeGrafter"/>
</dbReference>
<dbReference type="InterPro" id="IPR001750">
    <property type="entry name" value="ND/Mrp_TM"/>
</dbReference>
<evidence type="ECO:0000256" key="1">
    <source>
        <dbReference type="ARBA" id="ARBA00004448"/>
    </source>
</evidence>
<feature type="transmembrane region" description="Helical" evidence="16">
    <location>
        <begin position="239"/>
        <end position="257"/>
    </location>
</feature>
<gene>
    <name evidence="20" type="primary">nad5</name>
</gene>
<dbReference type="Pfam" id="PF06455">
    <property type="entry name" value="NADH5_C"/>
    <property type="match status" value="1"/>
</dbReference>
<evidence type="ECO:0000256" key="5">
    <source>
        <dbReference type="ARBA" id="ARBA00022660"/>
    </source>
</evidence>
<evidence type="ECO:0000259" key="19">
    <source>
        <dbReference type="Pfam" id="PF06455"/>
    </source>
</evidence>
<evidence type="ECO:0000259" key="17">
    <source>
        <dbReference type="Pfam" id="PF00361"/>
    </source>
</evidence>
<evidence type="ECO:0000259" key="18">
    <source>
        <dbReference type="Pfam" id="PF00662"/>
    </source>
</evidence>
<evidence type="ECO:0000256" key="10">
    <source>
        <dbReference type="ARBA" id="ARBA00022989"/>
    </source>
</evidence>
<keyword evidence="8" id="KW-1278">Translocase</keyword>
<dbReference type="GO" id="GO:0005743">
    <property type="term" value="C:mitochondrial inner membrane"/>
    <property type="evidence" value="ECO:0007669"/>
    <property type="project" value="UniProtKB-SubCell"/>
</dbReference>
<evidence type="ECO:0000256" key="16">
    <source>
        <dbReference type="RuleBase" id="RU003404"/>
    </source>
</evidence>
<comment type="subcellular location">
    <subcellularLocation>
        <location evidence="1">Mitochondrion inner membrane</location>
        <topology evidence="1">Multi-pass membrane protein</topology>
    </subcellularLocation>
</comment>
<feature type="transmembrane region" description="Helical" evidence="16">
    <location>
        <begin position="269"/>
        <end position="290"/>
    </location>
</feature>
<name>A0A088BU31_9NEOB</name>
<dbReference type="PRINTS" id="PR01434">
    <property type="entry name" value="NADHDHGNASE5"/>
</dbReference>
<comment type="catalytic activity">
    <reaction evidence="15 16">
        <text>a ubiquinone + NADH + 5 H(+)(in) = a ubiquinol + NAD(+) + 4 H(+)(out)</text>
        <dbReference type="Rhea" id="RHEA:29091"/>
        <dbReference type="Rhea" id="RHEA-COMP:9565"/>
        <dbReference type="Rhea" id="RHEA-COMP:9566"/>
        <dbReference type="ChEBI" id="CHEBI:15378"/>
        <dbReference type="ChEBI" id="CHEBI:16389"/>
        <dbReference type="ChEBI" id="CHEBI:17976"/>
        <dbReference type="ChEBI" id="CHEBI:57540"/>
        <dbReference type="ChEBI" id="CHEBI:57945"/>
        <dbReference type="EC" id="7.1.1.2"/>
    </reaction>
</comment>
<evidence type="ECO:0000256" key="4">
    <source>
        <dbReference type="ARBA" id="ARBA00022448"/>
    </source>
</evidence>
<sequence length="596" mass="65433">MSLFLLAFLVTLLVIWTITCPLMYTQSPSFHLDAKTAVKNAFFLSLIPLSIFISQGQADSSSDLKWLDLEIYTLTTSIQLDKYSIIFIPTALLVTWSILEFSVWYMQIDPNINQFFKYLLIFLLAMITLVCAGNLFLLFIGWEGVGIMSFLLIGWYHTRSDAATAALQAVLYNRAGDIGFLLAFCWLMKNAQSVHLLTILSLPPTTLLLLGFIAAAASKSAQFGLHPWLASAMEGPTPVSALLHSSTMVVAGIFLLIRIHPLLSQNPTALTVCLCLGAASTLYAATYALTQNDIKKIIAYSTSSQLGLMMVAIGLNSPYLAFFHICTHAFFKAMLFLCSGFIIHSNNNEQDIRKLGGLQLALPLTSSCLSIGSFALMAMPFLAGFYSKDAIIEAANTSFVNSTALLLTLIATAFTAVYSMRLIFFTSMSSPRTKPISTYDENDPLIMKPLARLAIGSILAGLLIFYITFPSHPITHTMPPHMKLTALAVTMFAFFVAHDLAVTTWTTPPSIFSSPKKLNPSFFNQVIHRTSANTTLNLAGQIAGHLMDSLLLKKLGPDFVEHTQLQPTKVTRMSQTGLIKTYLSALFITLTITTLL</sequence>
<keyword evidence="14 16" id="KW-0472">Membrane</keyword>
<proteinExistence type="inferred from homology"/>
<dbReference type="InterPro" id="IPR001516">
    <property type="entry name" value="Proton_antipo_N"/>
</dbReference>
<evidence type="ECO:0000256" key="12">
    <source>
        <dbReference type="ARBA" id="ARBA00023075"/>
    </source>
</evidence>
<dbReference type="Pfam" id="PF00361">
    <property type="entry name" value="Proton_antipo_M"/>
    <property type="match status" value="1"/>
</dbReference>
<dbReference type="InterPro" id="IPR003945">
    <property type="entry name" value="NU5C-like"/>
</dbReference>
<feature type="transmembrane region" description="Helical" evidence="16">
    <location>
        <begin position="484"/>
        <end position="507"/>
    </location>
</feature>
<dbReference type="GO" id="GO:0003954">
    <property type="term" value="F:NADH dehydrogenase activity"/>
    <property type="evidence" value="ECO:0007669"/>
    <property type="project" value="TreeGrafter"/>
</dbReference>
<evidence type="ECO:0000256" key="15">
    <source>
        <dbReference type="ARBA" id="ARBA00049551"/>
    </source>
</evidence>
<evidence type="ECO:0000256" key="8">
    <source>
        <dbReference type="ARBA" id="ARBA00022967"/>
    </source>
</evidence>
<feature type="transmembrane region" description="Helical" evidence="16">
    <location>
        <begin position="321"/>
        <end position="343"/>
    </location>
</feature>
<feature type="transmembrane region" description="Helical" evidence="16">
    <location>
        <begin position="577"/>
        <end position="595"/>
    </location>
</feature>
<feature type="transmembrane region" description="Helical" evidence="16">
    <location>
        <begin position="118"/>
        <end position="142"/>
    </location>
</feature>
<dbReference type="PANTHER" id="PTHR42829:SF2">
    <property type="entry name" value="NADH-UBIQUINONE OXIDOREDUCTASE CHAIN 5"/>
    <property type="match status" value="1"/>
</dbReference>
<dbReference type="Pfam" id="PF00662">
    <property type="entry name" value="Proton_antipo_N"/>
    <property type="match status" value="1"/>
</dbReference>
<comment type="function">
    <text evidence="16">Core subunit of the mitochondrial membrane respiratory chain NADH dehydrogenase (Complex I) which catalyzes electron transfer from NADH through the respiratory chain, using ubiquinone as an electron acceptor. Essential for the catalytic activity and assembly of complex I.</text>
</comment>
<feature type="domain" description="NADH:quinone oxidoreductase/Mrp antiporter transmembrane" evidence="17">
    <location>
        <begin position="132"/>
        <end position="414"/>
    </location>
</feature>